<evidence type="ECO:0000256" key="6">
    <source>
        <dbReference type="ARBA" id="ARBA00022695"/>
    </source>
</evidence>
<sequence>MNINFLINKSKNESNFLKFQSIKISLASPKKIKQWTQINPLKTNKIDTKNTSIKEKLNKGKILNPKTFNYKTLKPEKGGLFCETIFGSLKDLSSRRYKLGYIELVSPVTHIWYLKGSISYISIILNFKRKNLESVAYCLEFLSTQVKSFKHNLNYINFSSILKNNLIGDKSILNSSIFNNNYNFLLLNNNNLFIKNRNNINLKQDYKKIYKLKKFYKFKNNVIGLNKNWINNIKLNNQPDIILRLSNPINLIIHSVLKKNFKFNLVDFNIYKNNKDNYKVKNIILKNNSYSIDFPILLFNNNKILQKLILNKKNCFFITNGNLIKINNYKLFNNNKILQKLILNKKNCFFITNGNLIKINNYNFKREKNNNDILENINLIYNIKSNNKTYFNNINMFVNFSNFQESPFRIFQSGYSFFNINKEKIIINNNILNFFMFNNNNLSNSKKINFKNYKHKLVTFTWWLYLNDEKKNFNNYKNFSLLYNDKPETFGFPLDMDMDISEPLDMDIPEAQSNINIQGDLSQAQAQTQAQRDIDIQGAKAKVKNKKIKYSSNILSNFYETYSQFEKTNFIKTNKIFKFKYTKKIDIKKLHITLSKIKNKIKYYNMHIINNLILLEKHYNQDEYIKDEYTINNNYKFKNKHKEPLKLKKNYNTLSDVCFFKLFSYKKKLKKNKKHIVKINQYCFSIIRFQNVLKNLYSEYEFNFINNSNFYINNKSNKLCLNYDLFKNKHIKFENNFDLDEKKQVEFDNSTIKNIQSEKLKNIDPNLLLLNFHRNLENQKSDLVNIKIKNKLKNQIFKQFYLNIQNKNGFKNKIFNFYFIPRYFKINKKKLNFNNSIILNNLDYANFYYNNKYNIESYLKNPLGNNKFRKFITSILFTTIQKSLIISKIKLFKKLLISKCDLIENNNYNYKDNNYKNLIYNEKKQLIAFFFSNYGALTELVAVSPKTDTEINSQNNISNEVKKNFDIYDLEEENPVPKKKKAWLNKLNNNLNFFSFIWLDKKYLITLQKETNNFDLKICLNILQKDFKYLLKNSKKNGFFNEIVLDLKDNNFYKKTNKLLNINESFINDDFYISKNIVLQKLISFFGIYDNLFINFSYDFKYENNINYKNMELMLNKIEIEDTFSSTYIYIKNIIWHSKLKESFFLNNKIKIKEKDFIYEQYLCFDYLKNSLITSSNKSNNSLDYFTFNNLIEQFILKNQLQFNKYYIISQLFLWNNQTDWETFLFYITKSASINDKIIPCYIDRSICFDQPQIGAIAIQNILKTFDINFYSSNIKDNNKNKLISNYSIMNLNKNNKKNYYFLCLYKNPNIIKTKQFISIELLISNIKNKVLNLNKQIKYYENFLKFRIFFNDNGNNFEKSKNKISLKLEKNSFNNKFLLKLKDYNKFIKIFRKVETLRSLRATYFRRLKLLQPFLKKEVKAEWMILNVIPVLPPDLRPILVLDSQQVAVSDLNKLYQKVIFRNERLKRLSNDFYSLNVSPEMRYAQKLLQESVDALLENGKGDSKLFTSSNNRPLKSLSDMVKGKKGRFRQNLLGKRVDYSGRSVIVVGPNLKLYECGLPQEMAIELFQPFLIRQLLLKKFAKNFINAKRLIKNKSKIIWNIIKLIMENRPVLLNRAPTLHRLGIQAFKPKLVSGRAILLHPLVCSAFNADFDGDQMAVHVPIFYEACSEAWRLLCSRNNILSPATGDPIIVPSQDMVLGCYYLTTLDKIKRIKNFNYFNNYLLYKINNHDKLTIINKNLFLIFSNINQVFQLFNQKLLELHTLIWLKYNKKIEFNLNSQNCLEIQIDKRGNISKIYSEYKLYYNWQFNKTLIYIKTTPGRILMNKLIFEVLFD</sequence>
<evidence type="ECO:0000313" key="11">
    <source>
        <dbReference type="EMBL" id="QPF96173.1"/>
    </source>
</evidence>
<dbReference type="EMBL" id="MT916929">
    <property type="protein sequence ID" value="QPF96173.1"/>
    <property type="molecule type" value="Genomic_DNA"/>
</dbReference>
<proteinExistence type="inferred from homology"/>
<comment type="catalytic activity">
    <reaction evidence="8 9">
        <text>RNA(n) + a ribonucleoside 5'-triphosphate = RNA(n+1) + diphosphate</text>
        <dbReference type="Rhea" id="RHEA:21248"/>
        <dbReference type="Rhea" id="RHEA-COMP:14527"/>
        <dbReference type="Rhea" id="RHEA-COMP:17342"/>
        <dbReference type="ChEBI" id="CHEBI:33019"/>
        <dbReference type="ChEBI" id="CHEBI:61557"/>
        <dbReference type="ChEBI" id="CHEBI:140395"/>
        <dbReference type="EC" id="2.7.7.6"/>
    </reaction>
</comment>
<dbReference type="Pfam" id="PF04997">
    <property type="entry name" value="RNA_pol_Rpb1_1"/>
    <property type="match status" value="2"/>
</dbReference>
<dbReference type="Gene3D" id="1.10.40.90">
    <property type="match status" value="1"/>
</dbReference>
<comment type="function">
    <text evidence="1 9">DNA-dependent RNA polymerase catalyzes the transcription of DNA into RNA using the four ribonucleoside triphosphates as substrates.</text>
</comment>
<evidence type="ECO:0000259" key="10">
    <source>
        <dbReference type="SMART" id="SM00663"/>
    </source>
</evidence>
<dbReference type="EC" id="2.7.7.6" evidence="9"/>
<gene>
    <name evidence="11" type="primary">rpoC1</name>
</gene>
<name>A0A7S9DE78_ULVCO</name>
<reference evidence="11" key="1">
    <citation type="submission" date="2020-08" db="EMBL/GenBank/DDBJ databases">
        <authorList>
            <person name="Liu J."/>
        </authorList>
    </citation>
    <scope>NUCLEOTIDE SEQUENCE</scope>
</reference>
<comment type="similarity">
    <text evidence="2">Belongs to the RNA polymerase beta' chain family. RpoC1 subfamily.</text>
</comment>
<dbReference type="InterPro" id="IPR006592">
    <property type="entry name" value="RNA_pol_N"/>
</dbReference>
<protein>
    <recommendedName>
        <fullName evidence="9">DNA-directed RNA polymerase subunit</fullName>
        <ecNumber evidence="9">2.7.7.6</ecNumber>
    </recommendedName>
</protein>
<accession>A0A7S9DE78</accession>
<keyword evidence="5 9" id="KW-0808">Transferase</keyword>
<dbReference type="InterPro" id="IPR044893">
    <property type="entry name" value="RNA_pol_Rpb1_clamp_domain"/>
</dbReference>
<dbReference type="GO" id="GO:0006351">
    <property type="term" value="P:DNA-templated transcription"/>
    <property type="evidence" value="ECO:0007669"/>
    <property type="project" value="InterPro"/>
</dbReference>
<evidence type="ECO:0000256" key="3">
    <source>
        <dbReference type="ARBA" id="ARBA00022478"/>
    </source>
</evidence>
<evidence type="ECO:0000256" key="5">
    <source>
        <dbReference type="ARBA" id="ARBA00022679"/>
    </source>
</evidence>
<dbReference type="GO" id="GO:0003899">
    <property type="term" value="F:DNA-directed RNA polymerase activity"/>
    <property type="evidence" value="ECO:0007669"/>
    <property type="project" value="UniProtKB-EC"/>
</dbReference>
<dbReference type="Gene3D" id="1.10.274.100">
    <property type="entry name" value="RNA polymerase Rpb1, domain 3"/>
    <property type="match status" value="1"/>
</dbReference>
<dbReference type="Gene3D" id="2.40.40.20">
    <property type="match status" value="1"/>
</dbReference>
<dbReference type="InterPro" id="IPR000722">
    <property type="entry name" value="RNA_pol_asu"/>
</dbReference>
<feature type="domain" description="RNA polymerase N-terminal" evidence="10">
    <location>
        <begin position="1423"/>
        <end position="1706"/>
    </location>
</feature>
<evidence type="ECO:0000256" key="1">
    <source>
        <dbReference type="ARBA" id="ARBA00004026"/>
    </source>
</evidence>
<dbReference type="GO" id="GO:0003677">
    <property type="term" value="F:DNA binding"/>
    <property type="evidence" value="ECO:0007669"/>
    <property type="project" value="InterPro"/>
</dbReference>
<dbReference type="Pfam" id="PF04983">
    <property type="entry name" value="RNA_pol_Rpb1_3"/>
    <property type="match status" value="1"/>
</dbReference>
<evidence type="ECO:0000256" key="2">
    <source>
        <dbReference type="ARBA" id="ARBA00007207"/>
    </source>
</evidence>
<dbReference type="InterPro" id="IPR045867">
    <property type="entry name" value="DNA-dir_RpoC_beta_prime"/>
</dbReference>
<evidence type="ECO:0000256" key="8">
    <source>
        <dbReference type="ARBA" id="ARBA00048552"/>
    </source>
</evidence>
<keyword evidence="3 9" id="KW-0240">DNA-directed RNA polymerase</keyword>
<dbReference type="SUPFAM" id="SSF64484">
    <property type="entry name" value="beta and beta-prime subunits of DNA dependent RNA-polymerase"/>
    <property type="match status" value="2"/>
</dbReference>
<dbReference type="PANTHER" id="PTHR19376:SF54">
    <property type="entry name" value="DNA-DIRECTED RNA POLYMERASE SUBUNIT BETA"/>
    <property type="match status" value="1"/>
</dbReference>
<dbReference type="GO" id="GO:0000428">
    <property type="term" value="C:DNA-directed RNA polymerase complex"/>
    <property type="evidence" value="ECO:0007669"/>
    <property type="project" value="UniProtKB-KW"/>
</dbReference>
<keyword evidence="4 11" id="KW-0934">Plastid</keyword>
<evidence type="ECO:0000256" key="9">
    <source>
        <dbReference type="RuleBase" id="RU004279"/>
    </source>
</evidence>
<dbReference type="PANTHER" id="PTHR19376">
    <property type="entry name" value="DNA-DIRECTED RNA POLYMERASE"/>
    <property type="match status" value="1"/>
</dbReference>
<dbReference type="InterPro" id="IPR007066">
    <property type="entry name" value="RNA_pol_Rpb1_3"/>
</dbReference>
<evidence type="ECO:0000256" key="7">
    <source>
        <dbReference type="ARBA" id="ARBA00023163"/>
    </source>
</evidence>
<keyword evidence="11" id="KW-0150">Chloroplast</keyword>
<organism evidence="11">
    <name type="scientific">Ulva compressa</name>
    <name type="common">Green alga</name>
    <name type="synonym">Enteromorpha compressa</name>
    <dbReference type="NCBI Taxonomy" id="63659"/>
    <lineage>
        <taxon>Eukaryota</taxon>
        <taxon>Viridiplantae</taxon>
        <taxon>Chlorophyta</taxon>
        <taxon>core chlorophytes</taxon>
        <taxon>Ulvophyceae</taxon>
        <taxon>OUU clade</taxon>
        <taxon>Ulvales</taxon>
        <taxon>Ulvaceae</taxon>
        <taxon>Ulva</taxon>
    </lineage>
</organism>
<keyword evidence="7 9" id="KW-0804">Transcription</keyword>
<dbReference type="SMART" id="SM00663">
    <property type="entry name" value="RPOLA_N"/>
    <property type="match status" value="1"/>
</dbReference>
<dbReference type="InterPro" id="IPR007080">
    <property type="entry name" value="RNA_pol_Rpb1_1"/>
</dbReference>
<dbReference type="Gene3D" id="4.10.860.120">
    <property type="entry name" value="RNA polymerase II, clamp domain"/>
    <property type="match status" value="1"/>
</dbReference>
<geneLocation type="chloroplast" evidence="11"/>
<evidence type="ECO:0000256" key="4">
    <source>
        <dbReference type="ARBA" id="ARBA00022640"/>
    </source>
</evidence>
<keyword evidence="6 9" id="KW-0548">Nucleotidyltransferase</keyword>
<dbReference type="Pfam" id="PF00623">
    <property type="entry name" value="RNA_pol_Rpb1_2"/>
    <property type="match status" value="1"/>
</dbReference>
<dbReference type="InterPro" id="IPR042102">
    <property type="entry name" value="RNA_pol_Rpb1_3_sf"/>
</dbReference>